<dbReference type="SUPFAM" id="SSF48403">
    <property type="entry name" value="Ankyrin repeat"/>
    <property type="match status" value="1"/>
</dbReference>
<organism evidence="4">
    <name type="scientific">Chromera velia CCMP2878</name>
    <dbReference type="NCBI Taxonomy" id="1169474"/>
    <lineage>
        <taxon>Eukaryota</taxon>
        <taxon>Sar</taxon>
        <taxon>Alveolata</taxon>
        <taxon>Colpodellida</taxon>
        <taxon>Chromeraceae</taxon>
        <taxon>Chromera</taxon>
    </lineage>
</organism>
<gene>
    <name evidence="4" type="ORF">Cvel_14855</name>
</gene>
<accession>A0A0G4F3N7</accession>
<dbReference type="InterPro" id="IPR002110">
    <property type="entry name" value="Ankyrin_rpt"/>
</dbReference>
<feature type="repeat" description="ANK" evidence="3">
    <location>
        <begin position="99"/>
        <end position="131"/>
    </location>
</feature>
<dbReference type="EMBL" id="CDMZ01000081">
    <property type="protein sequence ID" value="CEM06222.1"/>
    <property type="molecule type" value="Genomic_DNA"/>
</dbReference>
<proteinExistence type="predicted"/>
<dbReference type="PRINTS" id="PR01415">
    <property type="entry name" value="ANKYRIN"/>
</dbReference>
<dbReference type="PhylomeDB" id="A0A0G4F3N7"/>
<evidence type="ECO:0000256" key="1">
    <source>
        <dbReference type="ARBA" id="ARBA00022737"/>
    </source>
</evidence>
<name>A0A0G4F3N7_9ALVE</name>
<dbReference type="PANTHER" id="PTHR24198">
    <property type="entry name" value="ANKYRIN REPEAT AND PROTEIN KINASE DOMAIN-CONTAINING PROTEIN"/>
    <property type="match status" value="1"/>
</dbReference>
<evidence type="ECO:0000313" key="4">
    <source>
        <dbReference type="EMBL" id="CEM06222.1"/>
    </source>
</evidence>
<keyword evidence="1" id="KW-0677">Repeat</keyword>
<dbReference type="AlphaFoldDB" id="A0A0G4F3N7"/>
<feature type="repeat" description="ANK" evidence="3">
    <location>
        <begin position="132"/>
        <end position="164"/>
    </location>
</feature>
<dbReference type="SMART" id="SM00248">
    <property type="entry name" value="ANK"/>
    <property type="match status" value="3"/>
</dbReference>
<dbReference type="Pfam" id="PF12796">
    <property type="entry name" value="Ank_2"/>
    <property type="match status" value="1"/>
</dbReference>
<sequence>MGDALSVLQGVNVNGRINFPRFSIALTAADRFCEDCAAGRLEAVQQKLANKSAEEKAKFVCAKSREGDVPLNCAAHSGNLELVDLLLESGASLTDYDKEGHSALCSAILGGHPQVLQRLVEKGGELNHQDDSGLAAVHYAVLRENVECAKILLEAGANPNLKNKNGTMAFQQARVLKNQQIQELLKQHGAIES</sequence>
<dbReference type="PROSITE" id="PS50088">
    <property type="entry name" value="ANK_REPEAT"/>
    <property type="match status" value="3"/>
</dbReference>
<protein>
    <submittedName>
        <fullName evidence="4">Uncharacterized protein</fullName>
    </submittedName>
</protein>
<dbReference type="Gene3D" id="1.25.40.20">
    <property type="entry name" value="Ankyrin repeat-containing domain"/>
    <property type="match status" value="1"/>
</dbReference>
<dbReference type="InterPro" id="IPR036770">
    <property type="entry name" value="Ankyrin_rpt-contain_sf"/>
</dbReference>
<evidence type="ECO:0000256" key="2">
    <source>
        <dbReference type="ARBA" id="ARBA00023043"/>
    </source>
</evidence>
<keyword evidence="2 3" id="KW-0040">ANK repeat</keyword>
<evidence type="ECO:0000256" key="3">
    <source>
        <dbReference type="PROSITE-ProRule" id="PRU00023"/>
    </source>
</evidence>
<dbReference type="GO" id="GO:0005737">
    <property type="term" value="C:cytoplasm"/>
    <property type="evidence" value="ECO:0007669"/>
    <property type="project" value="TreeGrafter"/>
</dbReference>
<dbReference type="PROSITE" id="PS50297">
    <property type="entry name" value="ANK_REP_REGION"/>
    <property type="match status" value="3"/>
</dbReference>
<dbReference type="PANTHER" id="PTHR24198:SF165">
    <property type="entry name" value="ANKYRIN REPEAT-CONTAINING PROTEIN-RELATED"/>
    <property type="match status" value="1"/>
</dbReference>
<feature type="repeat" description="ANK" evidence="3">
    <location>
        <begin position="66"/>
        <end position="98"/>
    </location>
</feature>
<dbReference type="VEuPathDB" id="CryptoDB:Cvel_14855"/>
<reference evidence="4" key="1">
    <citation type="submission" date="2014-11" db="EMBL/GenBank/DDBJ databases">
        <authorList>
            <person name="Otto D Thomas"/>
            <person name="Naeem Raeece"/>
        </authorList>
    </citation>
    <scope>NUCLEOTIDE SEQUENCE</scope>
</reference>